<keyword evidence="3" id="KW-0812">Transmembrane</keyword>
<organism evidence="5 6">
    <name type="scientific">Rosistilla carotiformis</name>
    <dbReference type="NCBI Taxonomy" id="2528017"/>
    <lineage>
        <taxon>Bacteria</taxon>
        <taxon>Pseudomonadati</taxon>
        <taxon>Planctomycetota</taxon>
        <taxon>Planctomycetia</taxon>
        <taxon>Pirellulales</taxon>
        <taxon>Pirellulaceae</taxon>
        <taxon>Rosistilla</taxon>
    </lineage>
</organism>
<feature type="compositionally biased region" description="Basic and acidic residues" evidence="2">
    <location>
        <begin position="1127"/>
        <end position="1139"/>
    </location>
</feature>
<keyword evidence="3" id="KW-1133">Transmembrane helix</keyword>
<feature type="domain" description="FHA" evidence="4">
    <location>
        <begin position="46"/>
        <end position="107"/>
    </location>
</feature>
<dbReference type="EMBL" id="CP036348">
    <property type="protein sequence ID" value="QDV71397.1"/>
    <property type="molecule type" value="Genomic_DNA"/>
</dbReference>
<dbReference type="KEGG" id="rcf:Poly24_51330"/>
<dbReference type="OrthoDB" id="220286at2"/>
<feature type="region of interest" description="Disordered" evidence="2">
    <location>
        <begin position="152"/>
        <end position="176"/>
    </location>
</feature>
<protein>
    <recommendedName>
        <fullName evidence="4">FHA domain-containing protein</fullName>
    </recommendedName>
</protein>
<feature type="compositionally biased region" description="Acidic residues" evidence="2">
    <location>
        <begin position="843"/>
        <end position="852"/>
    </location>
</feature>
<feature type="compositionally biased region" description="Acidic residues" evidence="2">
    <location>
        <begin position="932"/>
        <end position="947"/>
    </location>
</feature>
<dbReference type="Pfam" id="PF00498">
    <property type="entry name" value="FHA"/>
    <property type="match status" value="1"/>
</dbReference>
<feature type="region of interest" description="Disordered" evidence="2">
    <location>
        <begin position="989"/>
        <end position="1163"/>
    </location>
</feature>
<feature type="compositionally biased region" description="Basic and acidic residues" evidence="2">
    <location>
        <begin position="1025"/>
        <end position="1034"/>
    </location>
</feature>
<sequence length="1350" mass="146044">MSAPANTHKPTQNSGSDGPSTNDYVEFQVDRVGHPRRRLRLSGQSYTFGSGEGCSVRLEDPSLRKTHAILIRQQDRLLVRGYGIAILVNGIRVTEAWLEPQDNIQLGDYTLTLLQGVRNPGSPTTQPSRPPLPIAEAAHSPFAESARHFITSPRQTSDAQPLARNPRKDGAATSSRLSFADGMRLVSKSPVHFDAEDYFSRLTPLAPARQPSSDKPPALDPREAARLQRLEEMQAQSSQHAEAAIASSAASTHAVETLADKLDSLFEQLAVNTERQRSDALQQELESANAKHANQLEAFMLLTDRVSVLETAVDRANKEARQHREKHEQALLRIQQLETQLSEAIATHSARQASWEQETEGLRKSIDDLNDQLSSAQQHLSEQQKESLQWRKELDDAIAGADKSAAEHATAIAAHLKRQDELTAEHARVVEELALQHAEQNEALAAAHARSIEDLLAEQEQLKSQLAQELADHEQALEREQAEHQQGLAVHAEQNAAAAAKIAHLENELAEAVTKYKNHQQVWEAEAKELNATIEQISRQMAISETKYNEQRELADQLQNQLTDIESANAVAEGEVVDQTAELLQELQNAQDRLAALRIEQTARQSSWQLEREELEYKISHQAAELSQLSAQRSAVNPQDEATVANRLAARLQAEVNRLHQDAPLETPDAKLPFAEFTNDQEGNGSEAFALLADGEALTAEDSLPQGLDDAAPSTQQAAETFSTPSKQEPDAADAASLEDEPAAESFDSEAISADDAEVQTIASADAHVDDEEPSSVFAFPQEEHAATDAEVSIEETPAEPLEAPPQHSVYHNLTDPNTNPDDPSALQVEDQEMAWGTGAENENADDDDDEPIANTYVIENPQQLDIPASGLPAFGEAFGFPPQAAAQPDDDAPFGEDASSVANATEGEGSFGSYDEAGWEDDAGELVIDSSTDDEVSPWGDDDDDALSGLAAEMIGEFNQDAPQAGSFANLSESSTYDPTAMDLNMSMSMGVSFPNSSDAPESSDADEHGPGPVISQAFPSIPEAREIDKADSGIDADDFAGHTQMMPAGGYVVSPPEDHLAQDAVDAERETYDPPHSEAPVEPDDVMVDSAAELAPPPEPAEEEASYYGSQAIDEPYDEAPAEEPVQKSDLPRREVPLYEPPSESAASGSVAETPSEDEEDSIEAYMNRLLNRMHGKNDEPEPAAPSRPEPTAAPVVSQPTVESLVEATVVEEAKQDVMHESEYVPRSAAPEHTANLTAMRELANSSARQAIAKSVRNRQRSQSMLKLFLSGAFIMGSGTFAVLAQRQLMPYALASAACVLLAIYWGLSGLKLLKGSGTPSSERSQPPAKEPSDTAANRDAPAGGDRS</sequence>
<accession>A0A518K0T9</accession>
<evidence type="ECO:0000256" key="2">
    <source>
        <dbReference type="SAM" id="MobiDB-lite"/>
    </source>
</evidence>
<keyword evidence="1" id="KW-0175">Coiled coil</keyword>
<dbReference type="RefSeq" id="WP_145101897.1">
    <property type="nucleotide sequence ID" value="NZ_CP036348.1"/>
</dbReference>
<keyword evidence="6" id="KW-1185">Reference proteome</keyword>
<feature type="compositionally biased region" description="Polar residues" evidence="2">
    <location>
        <begin position="713"/>
        <end position="727"/>
    </location>
</feature>
<dbReference type="SUPFAM" id="SSF49879">
    <property type="entry name" value="SMAD/FHA domain"/>
    <property type="match status" value="1"/>
</dbReference>
<feature type="compositionally biased region" description="Low complexity" evidence="2">
    <location>
        <begin position="873"/>
        <end position="888"/>
    </location>
</feature>
<dbReference type="Gene3D" id="2.60.200.20">
    <property type="match status" value="1"/>
</dbReference>
<feature type="coiled-coil region" evidence="1">
    <location>
        <begin position="445"/>
        <end position="632"/>
    </location>
</feature>
<evidence type="ECO:0000259" key="4">
    <source>
        <dbReference type="Pfam" id="PF00498"/>
    </source>
</evidence>
<feature type="coiled-coil region" evidence="1">
    <location>
        <begin position="271"/>
        <end position="386"/>
    </location>
</feature>
<evidence type="ECO:0000256" key="3">
    <source>
        <dbReference type="SAM" id="Phobius"/>
    </source>
</evidence>
<dbReference type="InterPro" id="IPR000253">
    <property type="entry name" value="FHA_dom"/>
</dbReference>
<reference evidence="5 6" key="1">
    <citation type="submission" date="2019-02" db="EMBL/GenBank/DDBJ databases">
        <title>Deep-cultivation of Planctomycetes and their phenomic and genomic characterization uncovers novel biology.</title>
        <authorList>
            <person name="Wiegand S."/>
            <person name="Jogler M."/>
            <person name="Boedeker C."/>
            <person name="Pinto D."/>
            <person name="Vollmers J."/>
            <person name="Rivas-Marin E."/>
            <person name="Kohn T."/>
            <person name="Peeters S.H."/>
            <person name="Heuer A."/>
            <person name="Rast P."/>
            <person name="Oberbeckmann S."/>
            <person name="Bunk B."/>
            <person name="Jeske O."/>
            <person name="Meyerdierks A."/>
            <person name="Storesund J.E."/>
            <person name="Kallscheuer N."/>
            <person name="Luecker S."/>
            <person name="Lage O.M."/>
            <person name="Pohl T."/>
            <person name="Merkel B.J."/>
            <person name="Hornburger P."/>
            <person name="Mueller R.-W."/>
            <person name="Bruemmer F."/>
            <person name="Labrenz M."/>
            <person name="Spormann A.M."/>
            <person name="Op den Camp H."/>
            <person name="Overmann J."/>
            <person name="Amann R."/>
            <person name="Jetten M.S.M."/>
            <person name="Mascher T."/>
            <person name="Medema M.H."/>
            <person name="Devos D.P."/>
            <person name="Kaster A.-K."/>
            <person name="Ovreas L."/>
            <person name="Rohde M."/>
            <person name="Galperin M.Y."/>
            <person name="Jogler C."/>
        </authorList>
    </citation>
    <scope>NUCLEOTIDE SEQUENCE [LARGE SCALE GENOMIC DNA]</scope>
    <source>
        <strain evidence="5 6">Poly24</strain>
    </source>
</reference>
<dbReference type="Proteomes" id="UP000315082">
    <property type="component" value="Chromosome"/>
</dbReference>
<proteinExistence type="predicted"/>
<feature type="region of interest" description="Disordered" evidence="2">
    <location>
        <begin position="704"/>
        <end position="947"/>
    </location>
</feature>
<feature type="compositionally biased region" description="Basic and acidic residues" evidence="2">
    <location>
        <begin position="1058"/>
        <end position="1078"/>
    </location>
</feature>
<name>A0A518K0T9_9BACT</name>
<feature type="region of interest" description="Disordered" evidence="2">
    <location>
        <begin position="1177"/>
        <end position="1201"/>
    </location>
</feature>
<feature type="transmembrane region" description="Helical" evidence="3">
    <location>
        <begin position="1294"/>
        <end position="1310"/>
    </location>
</feature>
<dbReference type="InterPro" id="IPR008984">
    <property type="entry name" value="SMAD_FHA_dom_sf"/>
</dbReference>
<gene>
    <name evidence="5" type="ORF">Poly24_51330</name>
</gene>
<dbReference type="CDD" id="cd00060">
    <property type="entry name" value="FHA"/>
    <property type="match status" value="1"/>
</dbReference>
<feature type="transmembrane region" description="Helical" evidence="3">
    <location>
        <begin position="1267"/>
        <end position="1287"/>
    </location>
</feature>
<feature type="region of interest" description="Disordered" evidence="2">
    <location>
        <begin position="1318"/>
        <end position="1350"/>
    </location>
</feature>
<feature type="region of interest" description="Disordered" evidence="2">
    <location>
        <begin position="1"/>
        <end position="23"/>
    </location>
</feature>
<evidence type="ECO:0000313" key="5">
    <source>
        <dbReference type="EMBL" id="QDV71397.1"/>
    </source>
</evidence>
<dbReference type="PANTHER" id="PTHR45615:SF80">
    <property type="entry name" value="GRIP DOMAIN-CONTAINING PROTEIN"/>
    <property type="match status" value="1"/>
</dbReference>
<evidence type="ECO:0000313" key="6">
    <source>
        <dbReference type="Proteomes" id="UP000315082"/>
    </source>
</evidence>
<feature type="compositionally biased region" description="Polar residues" evidence="2">
    <location>
        <begin position="810"/>
        <end position="822"/>
    </location>
</feature>
<dbReference type="PANTHER" id="PTHR45615">
    <property type="entry name" value="MYOSIN HEAVY CHAIN, NON-MUSCLE"/>
    <property type="match status" value="1"/>
</dbReference>
<keyword evidence="3" id="KW-0472">Membrane</keyword>
<evidence type="ECO:0000256" key="1">
    <source>
        <dbReference type="SAM" id="Coils"/>
    </source>
</evidence>